<evidence type="ECO:0000313" key="2">
    <source>
        <dbReference type="EMBL" id="QDV36683.1"/>
    </source>
</evidence>
<dbReference type="AlphaFoldDB" id="A0A518H764"/>
<gene>
    <name evidence="2" type="ORF">ElP_46120</name>
</gene>
<protein>
    <submittedName>
        <fullName evidence="2">Uncharacterized protein</fullName>
    </submittedName>
</protein>
<dbReference type="EMBL" id="CP036426">
    <property type="protein sequence ID" value="QDV36683.1"/>
    <property type="molecule type" value="Genomic_DNA"/>
</dbReference>
<keyword evidence="3" id="KW-1185">Reference proteome</keyword>
<dbReference type="OrthoDB" id="9895241at2"/>
<feature type="transmembrane region" description="Helical" evidence="1">
    <location>
        <begin position="67"/>
        <end position="84"/>
    </location>
</feature>
<keyword evidence="1" id="KW-0472">Membrane</keyword>
<feature type="transmembrane region" description="Helical" evidence="1">
    <location>
        <begin position="124"/>
        <end position="143"/>
    </location>
</feature>
<evidence type="ECO:0000313" key="3">
    <source>
        <dbReference type="Proteomes" id="UP000317835"/>
    </source>
</evidence>
<name>A0A518H764_9BACT</name>
<reference evidence="2 3" key="1">
    <citation type="submission" date="2019-02" db="EMBL/GenBank/DDBJ databases">
        <title>Deep-cultivation of Planctomycetes and their phenomic and genomic characterization uncovers novel biology.</title>
        <authorList>
            <person name="Wiegand S."/>
            <person name="Jogler M."/>
            <person name="Boedeker C."/>
            <person name="Pinto D."/>
            <person name="Vollmers J."/>
            <person name="Rivas-Marin E."/>
            <person name="Kohn T."/>
            <person name="Peeters S.H."/>
            <person name="Heuer A."/>
            <person name="Rast P."/>
            <person name="Oberbeckmann S."/>
            <person name="Bunk B."/>
            <person name="Jeske O."/>
            <person name="Meyerdierks A."/>
            <person name="Storesund J.E."/>
            <person name="Kallscheuer N."/>
            <person name="Luecker S."/>
            <person name="Lage O.M."/>
            <person name="Pohl T."/>
            <person name="Merkel B.J."/>
            <person name="Hornburger P."/>
            <person name="Mueller R.-W."/>
            <person name="Bruemmer F."/>
            <person name="Labrenz M."/>
            <person name="Spormann A.M."/>
            <person name="Op den Camp H."/>
            <person name="Overmann J."/>
            <person name="Amann R."/>
            <person name="Jetten M.S.M."/>
            <person name="Mascher T."/>
            <person name="Medema M.H."/>
            <person name="Devos D.P."/>
            <person name="Kaster A.-K."/>
            <person name="Ovreas L."/>
            <person name="Rohde M."/>
            <person name="Galperin M.Y."/>
            <person name="Jogler C."/>
        </authorList>
    </citation>
    <scope>NUCLEOTIDE SEQUENCE [LARGE SCALE GENOMIC DNA]</scope>
    <source>
        <strain evidence="2 3">ElP</strain>
    </source>
</reference>
<sequence>MTRPAPRLVSAIGVTLAALGVVGAAGLPWGEHTLAVSRDLGGGVGEFLTTGWSGRLILGPLWLPNRLVVFAAGIVCWCCWLRAIGVGRIPAALPILFALYGVAHAGAMVFLFSGGPRARVGPGAPLAVLAFVAMLVLIARDLVVTPGGRRGGRADGPRRS</sequence>
<accession>A0A518H764</accession>
<organism evidence="2 3">
    <name type="scientific">Tautonia plasticadhaerens</name>
    <dbReference type="NCBI Taxonomy" id="2527974"/>
    <lineage>
        <taxon>Bacteria</taxon>
        <taxon>Pseudomonadati</taxon>
        <taxon>Planctomycetota</taxon>
        <taxon>Planctomycetia</taxon>
        <taxon>Isosphaerales</taxon>
        <taxon>Isosphaeraceae</taxon>
        <taxon>Tautonia</taxon>
    </lineage>
</organism>
<proteinExistence type="predicted"/>
<keyword evidence="1" id="KW-1133">Transmembrane helix</keyword>
<dbReference type="RefSeq" id="WP_145273337.1">
    <property type="nucleotide sequence ID" value="NZ_CP036426.1"/>
</dbReference>
<dbReference type="KEGG" id="tpla:ElP_46120"/>
<feature type="transmembrane region" description="Helical" evidence="1">
    <location>
        <begin position="91"/>
        <end position="112"/>
    </location>
</feature>
<keyword evidence="1" id="KW-0812">Transmembrane</keyword>
<evidence type="ECO:0000256" key="1">
    <source>
        <dbReference type="SAM" id="Phobius"/>
    </source>
</evidence>
<dbReference type="Proteomes" id="UP000317835">
    <property type="component" value="Chromosome"/>
</dbReference>